<dbReference type="InterPro" id="IPR035996">
    <property type="entry name" value="4pyrrol_Methylase_sf"/>
</dbReference>
<keyword evidence="2 6" id="KW-0698">rRNA processing</keyword>
<evidence type="ECO:0000256" key="5">
    <source>
        <dbReference type="ARBA" id="ARBA00022691"/>
    </source>
</evidence>
<dbReference type="Proteomes" id="UP000244817">
    <property type="component" value="Unassembled WGS sequence"/>
</dbReference>
<feature type="domain" description="RsmI HTH" evidence="8">
    <location>
        <begin position="250"/>
        <end position="293"/>
    </location>
</feature>
<dbReference type="InterPro" id="IPR014776">
    <property type="entry name" value="4pyrrole_Mease_sub2"/>
</dbReference>
<reference evidence="9 10" key="1">
    <citation type="submission" date="2018-04" db="EMBL/GenBank/DDBJ databases">
        <title>Pelagivirga bohaiensis gen. nov., sp. nov., a bacterium isolated from the Bohai Sea.</title>
        <authorList>
            <person name="Ji X."/>
        </authorList>
    </citation>
    <scope>NUCLEOTIDE SEQUENCE [LARGE SCALE GENOMIC DNA]</scope>
    <source>
        <strain evidence="9 10">BH-SD16</strain>
    </source>
</reference>
<evidence type="ECO:0000313" key="10">
    <source>
        <dbReference type="Proteomes" id="UP000244817"/>
    </source>
</evidence>
<dbReference type="EMBL" id="QCYG01000003">
    <property type="protein sequence ID" value="PVA07165.1"/>
    <property type="molecule type" value="Genomic_DNA"/>
</dbReference>
<name>A0A2T7FYC5_9RHOB</name>
<keyword evidence="1 6" id="KW-0963">Cytoplasm</keyword>
<dbReference type="SUPFAM" id="SSF53790">
    <property type="entry name" value="Tetrapyrrole methylase"/>
    <property type="match status" value="1"/>
</dbReference>
<dbReference type="HAMAP" id="MF_01877">
    <property type="entry name" value="16SrRNA_methyltr_I"/>
    <property type="match status" value="1"/>
</dbReference>
<dbReference type="PANTHER" id="PTHR46111">
    <property type="entry name" value="RIBOSOMAL RNA SMALL SUBUNIT METHYLTRANSFERASE I"/>
    <property type="match status" value="1"/>
</dbReference>
<dbReference type="InterPro" id="IPR014777">
    <property type="entry name" value="4pyrrole_Mease_sub1"/>
</dbReference>
<keyword evidence="4 6" id="KW-0808">Transferase</keyword>
<evidence type="ECO:0000313" key="9">
    <source>
        <dbReference type="EMBL" id="PVA07165.1"/>
    </source>
</evidence>
<dbReference type="InterPro" id="IPR008189">
    <property type="entry name" value="rRNA_ssu_MeTfrase_I"/>
</dbReference>
<evidence type="ECO:0000259" key="7">
    <source>
        <dbReference type="Pfam" id="PF00590"/>
    </source>
</evidence>
<comment type="catalytic activity">
    <reaction evidence="6">
        <text>cytidine(1402) in 16S rRNA + S-adenosyl-L-methionine = 2'-O-methylcytidine(1402) in 16S rRNA + S-adenosyl-L-homocysteine + H(+)</text>
        <dbReference type="Rhea" id="RHEA:42924"/>
        <dbReference type="Rhea" id="RHEA-COMP:10285"/>
        <dbReference type="Rhea" id="RHEA-COMP:10286"/>
        <dbReference type="ChEBI" id="CHEBI:15378"/>
        <dbReference type="ChEBI" id="CHEBI:57856"/>
        <dbReference type="ChEBI" id="CHEBI:59789"/>
        <dbReference type="ChEBI" id="CHEBI:74495"/>
        <dbReference type="ChEBI" id="CHEBI:82748"/>
        <dbReference type="EC" id="2.1.1.198"/>
    </reaction>
</comment>
<dbReference type="GO" id="GO:0070677">
    <property type="term" value="F:rRNA (cytosine-2'-O-)-methyltransferase activity"/>
    <property type="evidence" value="ECO:0007669"/>
    <property type="project" value="UniProtKB-UniRule"/>
</dbReference>
<evidence type="ECO:0000256" key="1">
    <source>
        <dbReference type="ARBA" id="ARBA00022490"/>
    </source>
</evidence>
<dbReference type="Gene3D" id="3.30.950.10">
    <property type="entry name" value="Methyltransferase, Cobalt-precorrin-4 Transmethylase, Domain 2"/>
    <property type="match status" value="1"/>
</dbReference>
<feature type="domain" description="Tetrapyrrole methylase" evidence="7">
    <location>
        <begin position="22"/>
        <end position="222"/>
    </location>
</feature>
<evidence type="ECO:0000256" key="3">
    <source>
        <dbReference type="ARBA" id="ARBA00022603"/>
    </source>
</evidence>
<comment type="similarity">
    <text evidence="6">Belongs to the methyltransferase superfamily. RsmI family.</text>
</comment>
<comment type="subcellular location">
    <subcellularLocation>
        <location evidence="6">Cytoplasm</location>
    </subcellularLocation>
</comment>
<dbReference type="Pfam" id="PF00590">
    <property type="entry name" value="TP_methylase"/>
    <property type="match status" value="1"/>
</dbReference>
<dbReference type="PIRSF" id="PIRSF005917">
    <property type="entry name" value="MTase_YraL"/>
    <property type="match status" value="1"/>
</dbReference>
<organism evidence="9 10">
    <name type="scientific">Thalassorhabdomicrobium marinisediminis</name>
    <dbReference type="NCBI Taxonomy" id="2170577"/>
    <lineage>
        <taxon>Bacteria</taxon>
        <taxon>Pseudomonadati</taxon>
        <taxon>Pseudomonadota</taxon>
        <taxon>Alphaproteobacteria</taxon>
        <taxon>Rhodobacterales</taxon>
        <taxon>Paracoccaceae</taxon>
        <taxon>Thalassorhabdomicrobium</taxon>
    </lineage>
</organism>
<dbReference type="NCBIfam" id="TIGR00096">
    <property type="entry name" value="16S rRNA (cytidine(1402)-2'-O)-methyltransferase"/>
    <property type="match status" value="1"/>
</dbReference>
<protein>
    <recommendedName>
        <fullName evidence="6">Ribosomal RNA small subunit methyltransferase I</fullName>
        <ecNumber evidence="6">2.1.1.198</ecNumber>
    </recommendedName>
    <alternativeName>
        <fullName evidence="6">16S rRNA 2'-O-ribose C1402 methyltransferase</fullName>
    </alternativeName>
    <alternativeName>
        <fullName evidence="6">rRNA (cytidine-2'-O-)-methyltransferase RsmI</fullName>
    </alternativeName>
</protein>
<dbReference type="InterPro" id="IPR053910">
    <property type="entry name" value="RsmI_HTH"/>
</dbReference>
<comment type="caution">
    <text evidence="9">The sequence shown here is derived from an EMBL/GenBank/DDBJ whole genome shotgun (WGS) entry which is preliminary data.</text>
</comment>
<dbReference type="Gene3D" id="3.40.1010.10">
    <property type="entry name" value="Cobalt-precorrin-4 Transmethylase, Domain 1"/>
    <property type="match status" value="1"/>
</dbReference>
<evidence type="ECO:0000256" key="6">
    <source>
        <dbReference type="HAMAP-Rule" id="MF_01877"/>
    </source>
</evidence>
<dbReference type="AlphaFoldDB" id="A0A2T7FYC5"/>
<dbReference type="GO" id="GO:0005737">
    <property type="term" value="C:cytoplasm"/>
    <property type="evidence" value="ECO:0007669"/>
    <property type="project" value="UniProtKB-SubCell"/>
</dbReference>
<keyword evidence="3 6" id="KW-0489">Methyltransferase</keyword>
<proteinExistence type="inferred from homology"/>
<comment type="function">
    <text evidence="6">Catalyzes the 2'-O-methylation of the ribose of cytidine 1402 (C1402) in 16S rRNA.</text>
</comment>
<accession>A0A2T7FYC5</accession>
<gene>
    <name evidence="6 9" type="primary">rsmI</name>
    <name evidence="9" type="ORF">DC363_04745</name>
</gene>
<evidence type="ECO:0000256" key="4">
    <source>
        <dbReference type="ARBA" id="ARBA00022679"/>
    </source>
</evidence>
<dbReference type="CDD" id="cd11648">
    <property type="entry name" value="RsmI"/>
    <property type="match status" value="1"/>
</dbReference>
<dbReference type="InterPro" id="IPR000878">
    <property type="entry name" value="4pyrrol_Mease"/>
</dbReference>
<keyword evidence="5 6" id="KW-0949">S-adenosyl-L-methionine</keyword>
<evidence type="ECO:0000259" key="8">
    <source>
        <dbReference type="Pfam" id="PF23016"/>
    </source>
</evidence>
<sequence>MNHEPDETRPTAYRTVPLTAGLYLCAVPIGNARDVTLRTLDILASADVIAAEDTRTARKLMDIHGIPIGRRRMIAYHDHSGEATREKILDAVVEGQSVAYVSEAGTPLVADPGYKLAAAFRDLGLPLTAAPGASAVLAALTVAGLPSDAFHFAGFLPAGSAARRRALEALQDVAATLVLYESPKRIYGLLTDLGQVLGESREVALCRELTKKFEEVLRGTPEALLEQLDGRSLKGELVVLVGRRTGAELDEDAVQQALRSAMQTMRIKDAATAVAGATGRPRRDIYQLALSLKEEDD</sequence>
<dbReference type="PANTHER" id="PTHR46111:SF1">
    <property type="entry name" value="RIBOSOMAL RNA SMALL SUBUNIT METHYLTRANSFERASE I"/>
    <property type="match status" value="1"/>
</dbReference>
<evidence type="ECO:0000256" key="2">
    <source>
        <dbReference type="ARBA" id="ARBA00022552"/>
    </source>
</evidence>
<keyword evidence="10" id="KW-1185">Reference proteome</keyword>
<dbReference type="FunFam" id="3.30.950.10:FF:000002">
    <property type="entry name" value="Ribosomal RNA small subunit methyltransferase I"/>
    <property type="match status" value="1"/>
</dbReference>
<dbReference type="OrthoDB" id="9809084at2"/>
<dbReference type="Pfam" id="PF23016">
    <property type="entry name" value="RsmI_C"/>
    <property type="match status" value="1"/>
</dbReference>
<dbReference type="EC" id="2.1.1.198" evidence="6"/>
<dbReference type="RefSeq" id="WP_108639994.1">
    <property type="nucleotide sequence ID" value="NZ_QCYG01000003.1"/>
</dbReference>